<organism evidence="1 2">
    <name type="scientific">Paracoccidioides lutzii (strain ATCC MYA-826 / Pb01)</name>
    <name type="common">Paracoccidioides brasiliensis</name>
    <dbReference type="NCBI Taxonomy" id="502779"/>
    <lineage>
        <taxon>Eukaryota</taxon>
        <taxon>Fungi</taxon>
        <taxon>Dikarya</taxon>
        <taxon>Ascomycota</taxon>
        <taxon>Pezizomycotina</taxon>
        <taxon>Eurotiomycetes</taxon>
        <taxon>Eurotiomycetidae</taxon>
        <taxon>Onygenales</taxon>
        <taxon>Ajellomycetaceae</taxon>
        <taxon>Paracoccidioides</taxon>
    </lineage>
</organism>
<dbReference type="HOGENOM" id="CLU_1409189_0_0_1"/>
<dbReference type="RefSeq" id="XP_015703553.1">
    <property type="nucleotide sequence ID" value="XM_015846749.1"/>
</dbReference>
<accession>A0A0A2VMM7</accession>
<gene>
    <name evidence="1" type="ORF">PAAG_11038</name>
</gene>
<dbReference type="GeneID" id="26970180"/>
<dbReference type="Proteomes" id="UP000002059">
    <property type="component" value="Partially assembled WGS sequence"/>
</dbReference>
<dbReference type="VEuPathDB" id="FungiDB:PAAG_11038"/>
<evidence type="ECO:0000313" key="2">
    <source>
        <dbReference type="Proteomes" id="UP000002059"/>
    </source>
</evidence>
<name>A0A0A2VMM7_PARBA</name>
<sequence length="193" mass="20734">MVMTDGLASALPYALTIGFTAMACHGTCDIQDVVFQLITLTAWEVLDIAWHAWPHTWELGTPIILSGVVEGRAEGPSSTGYISFFSIPPEPTRVTGSCNLAEREVAGTGSKDMQGFSLESVPNSGPERGVGPRNQRALGGHVVFAAPCAFLYLYELTREYGDNDECIAGRLPRLRRNPALSDFRKGTSVSGLG</sequence>
<reference evidence="1 2" key="1">
    <citation type="journal article" date="2011" name="PLoS Genet.">
        <title>Comparative genomic analysis of human fungal pathogens causing paracoccidioidomycosis.</title>
        <authorList>
            <person name="Desjardins C.A."/>
            <person name="Champion M.D."/>
            <person name="Holder J.W."/>
            <person name="Muszewska A."/>
            <person name="Goldberg J."/>
            <person name="Bailao A.M."/>
            <person name="Brigido M.M."/>
            <person name="Ferreira M.E."/>
            <person name="Garcia A.M."/>
            <person name="Grynberg M."/>
            <person name="Gujja S."/>
            <person name="Heiman D.I."/>
            <person name="Henn M.R."/>
            <person name="Kodira C.D."/>
            <person name="Leon-Narvaez H."/>
            <person name="Longo L.V."/>
            <person name="Ma L.J."/>
            <person name="Malavazi I."/>
            <person name="Matsuo A.L."/>
            <person name="Morais F.V."/>
            <person name="Pereira M."/>
            <person name="Rodriguez-Brito S."/>
            <person name="Sakthikumar S."/>
            <person name="Salem-Izacc S.M."/>
            <person name="Sykes S.M."/>
            <person name="Teixeira M.M."/>
            <person name="Vallejo M.C."/>
            <person name="Walter M.E."/>
            <person name="Yandava C."/>
            <person name="Young S."/>
            <person name="Zeng Q."/>
            <person name="Zucker J."/>
            <person name="Felipe M.S."/>
            <person name="Goldman G.H."/>
            <person name="Haas B.J."/>
            <person name="McEwen J.G."/>
            <person name="Nino-Vega G."/>
            <person name="Puccia R."/>
            <person name="San-Blas G."/>
            <person name="Soares C.M."/>
            <person name="Birren B.W."/>
            <person name="Cuomo C.A."/>
        </authorList>
    </citation>
    <scope>NUCLEOTIDE SEQUENCE [LARGE SCALE GENOMIC DNA]</scope>
    <source>
        <strain evidence="2">ATCC MYA-826 / Pb01</strain>
    </source>
</reference>
<keyword evidence="2" id="KW-1185">Reference proteome</keyword>
<evidence type="ECO:0000313" key="1">
    <source>
        <dbReference type="EMBL" id="KGQ02089.1"/>
    </source>
</evidence>
<proteinExistence type="predicted"/>
<dbReference type="AlphaFoldDB" id="A0A0A2VMM7"/>
<dbReference type="KEGG" id="pbl:PAAG_11038"/>
<dbReference type="EMBL" id="KN293992">
    <property type="protein sequence ID" value="KGQ02089.1"/>
    <property type="molecule type" value="Genomic_DNA"/>
</dbReference>
<protein>
    <submittedName>
        <fullName evidence="1">Uncharacterized protein</fullName>
    </submittedName>
</protein>